<feature type="region of interest" description="Disordered" evidence="1">
    <location>
        <begin position="508"/>
        <end position="533"/>
    </location>
</feature>
<feature type="domain" description="AB hydrolase-1" evidence="2">
    <location>
        <begin position="100"/>
        <end position="246"/>
    </location>
</feature>
<proteinExistence type="predicted"/>
<evidence type="ECO:0000259" key="3">
    <source>
        <dbReference type="Pfam" id="PF08386"/>
    </source>
</evidence>
<dbReference type="GO" id="GO:0005737">
    <property type="term" value="C:cytoplasm"/>
    <property type="evidence" value="ECO:0007669"/>
    <property type="project" value="InterPro"/>
</dbReference>
<protein>
    <submittedName>
        <fullName evidence="4">Unannotated protein</fullName>
    </submittedName>
</protein>
<dbReference type="GO" id="GO:0006508">
    <property type="term" value="P:proteolysis"/>
    <property type="evidence" value="ECO:0007669"/>
    <property type="project" value="InterPro"/>
</dbReference>
<evidence type="ECO:0000313" key="4">
    <source>
        <dbReference type="EMBL" id="CAB4891587.1"/>
    </source>
</evidence>
<dbReference type="Gene3D" id="3.40.50.1820">
    <property type="entry name" value="alpha/beta hydrolase"/>
    <property type="match status" value="1"/>
</dbReference>
<evidence type="ECO:0000256" key="1">
    <source>
        <dbReference type="SAM" id="MobiDB-lite"/>
    </source>
</evidence>
<dbReference type="Pfam" id="PF00561">
    <property type="entry name" value="Abhydrolase_1"/>
    <property type="match status" value="1"/>
</dbReference>
<gene>
    <name evidence="4" type="ORF">UFOPK3495_00415</name>
</gene>
<dbReference type="InterPro" id="IPR005944">
    <property type="entry name" value="Pro_iminopeptidase"/>
</dbReference>
<dbReference type="AlphaFoldDB" id="A0A6J7F831"/>
<feature type="domain" description="Peptidase S33 tripeptidyl aminopeptidase-like C-terminal" evidence="3">
    <location>
        <begin position="411"/>
        <end position="503"/>
    </location>
</feature>
<sequence length="533" mass="57549">MTPQRALLIPSLTITAVIALGLGLLPASSAASPAVNAAFTPKLTYVTCPVDEDLPPRTKCAKLTVPLDWQTPNDGRTIQIAMRVTRPRSDPGKLGLTWNPGGPGGSAVDMHAWVYSLLPESIRDRFDVISWDPRGVAKSEPNLKECVPVSVEPPATGPVNWNAHWEKAAILEGAASAACFAANPNAAPYLGTWQVVRDMDAMRAALGYPRWNYWGISYGTRIGNAYARTFPDKVRALIEDASFMANESIARFGATTSAGNYAAVQVYSSLAGKGQTYKIRAIDAYLDDSVIEISAGVVLNRWNFLGTLNSLARKQSQYPVMRDLVNNLYDYVVKSERPNNGGQVADLDLDDFDPDPDDDVDIPNPDSDSFIIKFVTCADMADRPTTADLARMSRDAEQNYGTSYGYIGRAAMCLGLPSGYSPPSMPADTTIALPNAPLFLLSSGDAATPWIWGRSLANTFAGSRTLTFESTTHGILVGPSACMNNVVEKYLLTLRLPRTDVFCPYVPDKPAAKVKEPSQGKKAAKEEARAQAG</sequence>
<name>A0A6J7F831_9ZZZZ</name>
<dbReference type="SUPFAM" id="SSF53474">
    <property type="entry name" value="alpha/beta-Hydrolases"/>
    <property type="match status" value="1"/>
</dbReference>
<dbReference type="PANTHER" id="PTHR43722">
    <property type="entry name" value="PROLINE IMINOPEPTIDASE"/>
    <property type="match status" value="1"/>
</dbReference>
<reference evidence="4" key="1">
    <citation type="submission" date="2020-05" db="EMBL/GenBank/DDBJ databases">
        <authorList>
            <person name="Chiriac C."/>
            <person name="Salcher M."/>
            <person name="Ghai R."/>
            <person name="Kavagutti S V."/>
        </authorList>
    </citation>
    <scope>NUCLEOTIDE SEQUENCE</scope>
</reference>
<feature type="compositionally biased region" description="Basic and acidic residues" evidence="1">
    <location>
        <begin position="510"/>
        <end position="533"/>
    </location>
</feature>
<dbReference type="InterPro" id="IPR013595">
    <property type="entry name" value="Pept_S33_TAP-like_C"/>
</dbReference>
<dbReference type="InterPro" id="IPR029058">
    <property type="entry name" value="AB_hydrolase_fold"/>
</dbReference>
<dbReference type="InterPro" id="IPR000073">
    <property type="entry name" value="AB_hydrolase_1"/>
</dbReference>
<dbReference type="PANTHER" id="PTHR43722:SF1">
    <property type="entry name" value="PROLINE IMINOPEPTIDASE"/>
    <property type="match status" value="1"/>
</dbReference>
<dbReference type="Pfam" id="PF08386">
    <property type="entry name" value="Abhydrolase_4"/>
    <property type="match status" value="1"/>
</dbReference>
<organism evidence="4">
    <name type="scientific">freshwater metagenome</name>
    <dbReference type="NCBI Taxonomy" id="449393"/>
    <lineage>
        <taxon>unclassified sequences</taxon>
        <taxon>metagenomes</taxon>
        <taxon>ecological metagenomes</taxon>
    </lineage>
</organism>
<accession>A0A6J7F831</accession>
<dbReference type="GO" id="GO:0004177">
    <property type="term" value="F:aminopeptidase activity"/>
    <property type="evidence" value="ECO:0007669"/>
    <property type="project" value="UniProtKB-EC"/>
</dbReference>
<dbReference type="EMBL" id="CAFBMC010000013">
    <property type="protein sequence ID" value="CAB4891587.1"/>
    <property type="molecule type" value="Genomic_DNA"/>
</dbReference>
<evidence type="ECO:0000259" key="2">
    <source>
        <dbReference type="Pfam" id="PF00561"/>
    </source>
</evidence>